<dbReference type="PANTHER" id="PTHR47491:SF5">
    <property type="entry name" value="CAP-GLY DOMAIN LINKER"/>
    <property type="match status" value="1"/>
</dbReference>
<dbReference type="OrthoDB" id="1938127at2759"/>
<dbReference type="EMBL" id="JADFTS010000001">
    <property type="protein sequence ID" value="KAF9623604.1"/>
    <property type="molecule type" value="Genomic_DNA"/>
</dbReference>
<evidence type="ECO:0000313" key="2">
    <source>
        <dbReference type="Proteomes" id="UP000631114"/>
    </source>
</evidence>
<proteinExistence type="predicted"/>
<protein>
    <submittedName>
        <fullName evidence="1">Uncharacterized protein</fullName>
    </submittedName>
</protein>
<keyword evidence="2" id="KW-1185">Reference proteome</keyword>
<dbReference type="Proteomes" id="UP000631114">
    <property type="component" value="Unassembled WGS sequence"/>
</dbReference>
<evidence type="ECO:0000313" key="1">
    <source>
        <dbReference type="EMBL" id="KAF9623604.1"/>
    </source>
</evidence>
<reference evidence="1 2" key="1">
    <citation type="submission" date="2020-10" db="EMBL/GenBank/DDBJ databases">
        <title>The Coptis chinensis genome and diversification of protoberbering-type alkaloids.</title>
        <authorList>
            <person name="Wang B."/>
            <person name="Shu S."/>
            <person name="Song C."/>
            <person name="Liu Y."/>
        </authorList>
    </citation>
    <scope>NUCLEOTIDE SEQUENCE [LARGE SCALE GENOMIC DNA]</scope>
    <source>
        <strain evidence="1">HL-2020</strain>
        <tissue evidence="1">Leaf</tissue>
    </source>
</reference>
<accession>A0A835ME02</accession>
<sequence>MEFVETGKLNTQALEDTGFKLKAEVLVTAALREKLFTKDLEIDQLQAELATASRGHDILRCEALDAISSMSHKMKDLELQVSFQLKVNTSAKRVSIACYGYTWNNRCVVYV</sequence>
<organism evidence="1 2">
    <name type="scientific">Coptis chinensis</name>
    <dbReference type="NCBI Taxonomy" id="261450"/>
    <lineage>
        <taxon>Eukaryota</taxon>
        <taxon>Viridiplantae</taxon>
        <taxon>Streptophyta</taxon>
        <taxon>Embryophyta</taxon>
        <taxon>Tracheophyta</taxon>
        <taxon>Spermatophyta</taxon>
        <taxon>Magnoliopsida</taxon>
        <taxon>Ranunculales</taxon>
        <taxon>Ranunculaceae</taxon>
        <taxon>Coptidoideae</taxon>
        <taxon>Coptis</taxon>
    </lineage>
</organism>
<name>A0A835ME02_9MAGN</name>
<dbReference type="AlphaFoldDB" id="A0A835ME02"/>
<comment type="caution">
    <text evidence="1">The sequence shown here is derived from an EMBL/GenBank/DDBJ whole genome shotgun (WGS) entry which is preliminary data.</text>
</comment>
<gene>
    <name evidence="1" type="ORF">IFM89_003394</name>
</gene>
<dbReference type="PANTHER" id="PTHR47491">
    <property type="entry name" value="CAP-GLY DOMAIN LINKER"/>
    <property type="match status" value="1"/>
</dbReference>